<evidence type="ECO:0000256" key="1">
    <source>
        <dbReference type="ARBA" id="ARBA00001971"/>
    </source>
</evidence>
<comment type="cofactor">
    <cofactor evidence="1 10">
        <name>heme</name>
        <dbReference type="ChEBI" id="CHEBI:30413"/>
    </cofactor>
</comment>
<sequence>MANFHEYLVLLLIWLVSFILFRTIFTNTRTNHRLPPSPRALPIIGHLHLLGRIPHQALHKLSTRYGPLIHLYFGSKPCVVVSSSDMARECLKTHEMSFLNRPKMTNIDYLTYGSSDFVMAPYGPYWKFMKKLCMSELLGGRILDQNLPIRHEEIECFLHFLLKKADKGEEVDVGAELVRLTNNIISRMALNRRCSDDDEEAQEVREVVGEMCELAGRFNFSDMFWFCRNLDLQGYGKRLKDVRDRYDNMMGKIIEDREEARRKRKNDQRDGDNALNLLDILLDIYGDEASEIKLTRENIKGFIMNMFGAGTDTSSVTIEWALSELINRPNVMAKAREEIDSIVGNNRLVRESDIVNLPYLQAIVKETLRLHPTGPMIVRESTEDCTINGYNIPAKTRLFVNVWAINRDPKHWEDPLEFMPERFWKSTLDVRGQSFQFLPFGSGRRSCPGTSLALQVVHATLAAVIQCFDWKVGDGAAGTGGTVEMEEGPGISLPRAKPLVCVPSARLRPFPSV</sequence>
<dbReference type="Pfam" id="PF00067">
    <property type="entry name" value="p450"/>
    <property type="match status" value="1"/>
</dbReference>
<dbReference type="Proteomes" id="UP001457282">
    <property type="component" value="Unassembled WGS sequence"/>
</dbReference>
<evidence type="ECO:0000256" key="3">
    <source>
        <dbReference type="ARBA" id="ARBA00010617"/>
    </source>
</evidence>
<dbReference type="PRINTS" id="PR00463">
    <property type="entry name" value="EP450I"/>
</dbReference>
<dbReference type="GO" id="GO:0004497">
    <property type="term" value="F:monooxygenase activity"/>
    <property type="evidence" value="ECO:0007669"/>
    <property type="project" value="UniProtKB-KW"/>
</dbReference>
<evidence type="ECO:0000256" key="8">
    <source>
        <dbReference type="ARBA" id="ARBA00023033"/>
    </source>
</evidence>
<evidence type="ECO:0000313" key="14">
    <source>
        <dbReference type="Proteomes" id="UP001457282"/>
    </source>
</evidence>
<dbReference type="SUPFAM" id="SSF48264">
    <property type="entry name" value="Cytochrome P450"/>
    <property type="match status" value="1"/>
</dbReference>
<keyword evidence="7 10" id="KW-0408">Iron</keyword>
<dbReference type="InterPro" id="IPR001128">
    <property type="entry name" value="Cyt_P450"/>
</dbReference>
<dbReference type="GO" id="GO:0005506">
    <property type="term" value="F:iron ion binding"/>
    <property type="evidence" value="ECO:0007669"/>
    <property type="project" value="InterPro"/>
</dbReference>
<dbReference type="GO" id="GO:0020037">
    <property type="term" value="F:heme binding"/>
    <property type="evidence" value="ECO:0007669"/>
    <property type="project" value="InterPro"/>
</dbReference>
<dbReference type="GO" id="GO:0016020">
    <property type="term" value="C:membrane"/>
    <property type="evidence" value="ECO:0007669"/>
    <property type="project" value="UniProtKB-SubCell"/>
</dbReference>
<dbReference type="CDD" id="cd20655">
    <property type="entry name" value="CYP93"/>
    <property type="match status" value="1"/>
</dbReference>
<dbReference type="AlphaFoldDB" id="A0AAW1WAS3"/>
<keyword evidence="4 10" id="KW-0349">Heme</keyword>
<dbReference type="GO" id="GO:0016705">
    <property type="term" value="F:oxidoreductase activity, acting on paired donors, with incorporation or reduction of molecular oxygen"/>
    <property type="evidence" value="ECO:0007669"/>
    <property type="project" value="InterPro"/>
</dbReference>
<dbReference type="InterPro" id="IPR002401">
    <property type="entry name" value="Cyt_P450_E_grp-I"/>
</dbReference>
<organism evidence="13 14">
    <name type="scientific">Rubus argutus</name>
    <name type="common">Southern blackberry</name>
    <dbReference type="NCBI Taxonomy" id="59490"/>
    <lineage>
        <taxon>Eukaryota</taxon>
        <taxon>Viridiplantae</taxon>
        <taxon>Streptophyta</taxon>
        <taxon>Embryophyta</taxon>
        <taxon>Tracheophyta</taxon>
        <taxon>Spermatophyta</taxon>
        <taxon>Magnoliopsida</taxon>
        <taxon>eudicotyledons</taxon>
        <taxon>Gunneridae</taxon>
        <taxon>Pentapetalae</taxon>
        <taxon>rosids</taxon>
        <taxon>fabids</taxon>
        <taxon>Rosales</taxon>
        <taxon>Rosaceae</taxon>
        <taxon>Rosoideae</taxon>
        <taxon>Rosoideae incertae sedis</taxon>
        <taxon>Rubus</taxon>
    </lineage>
</organism>
<dbReference type="PROSITE" id="PS00086">
    <property type="entry name" value="CYTOCHROME_P450"/>
    <property type="match status" value="1"/>
</dbReference>
<dbReference type="PANTHER" id="PTHR47943:SF8">
    <property type="entry name" value="CYTOCHROME P450"/>
    <property type="match status" value="1"/>
</dbReference>
<dbReference type="EMBL" id="JBEDUW010000006">
    <property type="protein sequence ID" value="KAK9921766.1"/>
    <property type="molecule type" value="Genomic_DNA"/>
</dbReference>
<comment type="caution">
    <text evidence="13">The sequence shown here is derived from an EMBL/GenBank/DDBJ whole genome shotgun (WGS) entry which is preliminary data.</text>
</comment>
<proteinExistence type="inferred from homology"/>
<feature type="transmembrane region" description="Helical" evidence="12">
    <location>
        <begin position="7"/>
        <end position="25"/>
    </location>
</feature>
<reference evidence="13 14" key="1">
    <citation type="journal article" date="2023" name="G3 (Bethesda)">
        <title>A chromosome-length genome assembly and annotation of blackberry (Rubus argutus, cv. 'Hillquist').</title>
        <authorList>
            <person name="Bruna T."/>
            <person name="Aryal R."/>
            <person name="Dudchenko O."/>
            <person name="Sargent D.J."/>
            <person name="Mead D."/>
            <person name="Buti M."/>
            <person name="Cavallini A."/>
            <person name="Hytonen T."/>
            <person name="Andres J."/>
            <person name="Pham M."/>
            <person name="Weisz D."/>
            <person name="Mascagni F."/>
            <person name="Usai G."/>
            <person name="Natali L."/>
            <person name="Bassil N."/>
            <person name="Fernandez G.E."/>
            <person name="Lomsadze A."/>
            <person name="Armour M."/>
            <person name="Olukolu B."/>
            <person name="Poorten T."/>
            <person name="Britton C."/>
            <person name="Davik J."/>
            <person name="Ashrafi H."/>
            <person name="Aiden E.L."/>
            <person name="Borodovsky M."/>
            <person name="Worthington M."/>
        </authorList>
    </citation>
    <scope>NUCLEOTIDE SEQUENCE [LARGE SCALE GENOMIC DNA]</scope>
    <source>
        <strain evidence="13">PI 553951</strain>
    </source>
</reference>
<evidence type="ECO:0008006" key="15">
    <source>
        <dbReference type="Google" id="ProtNLM"/>
    </source>
</evidence>
<name>A0AAW1WAS3_RUBAR</name>
<keyword evidence="6 11" id="KW-0560">Oxidoreductase</keyword>
<keyword evidence="12" id="KW-0812">Transmembrane</keyword>
<keyword evidence="5 10" id="KW-0479">Metal-binding</keyword>
<evidence type="ECO:0000256" key="10">
    <source>
        <dbReference type="PIRSR" id="PIRSR602401-1"/>
    </source>
</evidence>
<evidence type="ECO:0000256" key="5">
    <source>
        <dbReference type="ARBA" id="ARBA00022723"/>
    </source>
</evidence>
<dbReference type="InterPro" id="IPR017972">
    <property type="entry name" value="Cyt_P450_CS"/>
</dbReference>
<keyword evidence="8 11" id="KW-0503">Monooxygenase</keyword>
<evidence type="ECO:0000256" key="9">
    <source>
        <dbReference type="ARBA" id="ARBA00023136"/>
    </source>
</evidence>
<evidence type="ECO:0000313" key="13">
    <source>
        <dbReference type="EMBL" id="KAK9921766.1"/>
    </source>
</evidence>
<dbReference type="PANTHER" id="PTHR47943">
    <property type="entry name" value="CYTOCHROME P450 93A3-LIKE"/>
    <property type="match status" value="1"/>
</dbReference>
<evidence type="ECO:0000256" key="12">
    <source>
        <dbReference type="SAM" id="Phobius"/>
    </source>
</evidence>
<comment type="similarity">
    <text evidence="3 11">Belongs to the cytochrome P450 family.</text>
</comment>
<dbReference type="PRINTS" id="PR00385">
    <property type="entry name" value="P450"/>
</dbReference>
<keyword evidence="12" id="KW-1133">Transmembrane helix</keyword>
<keyword evidence="14" id="KW-1185">Reference proteome</keyword>
<dbReference type="Gene3D" id="1.10.630.10">
    <property type="entry name" value="Cytochrome P450"/>
    <property type="match status" value="1"/>
</dbReference>
<accession>A0AAW1WAS3</accession>
<evidence type="ECO:0000256" key="11">
    <source>
        <dbReference type="RuleBase" id="RU000461"/>
    </source>
</evidence>
<evidence type="ECO:0000256" key="7">
    <source>
        <dbReference type="ARBA" id="ARBA00023004"/>
    </source>
</evidence>
<protein>
    <recommendedName>
        <fullName evidence="15">3,9-dihydroxypterocarpan 6A-monooxygenase</fullName>
    </recommendedName>
</protein>
<dbReference type="InterPro" id="IPR036396">
    <property type="entry name" value="Cyt_P450_sf"/>
</dbReference>
<evidence type="ECO:0000256" key="6">
    <source>
        <dbReference type="ARBA" id="ARBA00023002"/>
    </source>
</evidence>
<comment type="subcellular location">
    <subcellularLocation>
        <location evidence="2">Membrane</location>
    </subcellularLocation>
</comment>
<keyword evidence="9 12" id="KW-0472">Membrane</keyword>
<dbReference type="FunFam" id="1.10.630.10:FF:000019">
    <property type="entry name" value="Cytochrome P450 family protein"/>
    <property type="match status" value="1"/>
</dbReference>
<evidence type="ECO:0000256" key="2">
    <source>
        <dbReference type="ARBA" id="ARBA00004370"/>
    </source>
</evidence>
<gene>
    <name evidence="13" type="ORF">M0R45_030263</name>
</gene>
<feature type="binding site" description="axial binding residue" evidence="10">
    <location>
        <position position="447"/>
    </location>
    <ligand>
        <name>heme</name>
        <dbReference type="ChEBI" id="CHEBI:30413"/>
    </ligand>
    <ligandPart>
        <name>Fe</name>
        <dbReference type="ChEBI" id="CHEBI:18248"/>
    </ligandPart>
</feature>
<evidence type="ECO:0000256" key="4">
    <source>
        <dbReference type="ARBA" id="ARBA00022617"/>
    </source>
</evidence>